<protein>
    <submittedName>
        <fullName evidence="2">Uncharacterized protein</fullName>
    </submittedName>
</protein>
<reference evidence="2" key="3">
    <citation type="submission" date="2022-06" db="UniProtKB">
        <authorList>
            <consortium name="EnsemblPlants"/>
        </authorList>
    </citation>
    <scope>IDENTIFICATION</scope>
</reference>
<sequence>MEEGSLDGASRAGNSRASCTTRSRSSVDHSSRIKELLVVLATRRMIKKDWGTPAKKVLGKTGGTKAWSSLFGANVRLVLIAGWPTAVCYWR</sequence>
<dbReference type="Gramene" id="TuG1812G0300003620.01.T02">
    <property type="protein sequence ID" value="TuG1812G0300003620.01.T02"/>
    <property type="gene ID" value="TuG1812G0300003620.01"/>
</dbReference>
<accession>A0A8R7TXR5</accession>
<proteinExistence type="predicted"/>
<dbReference type="Gramene" id="TuG1812G0300003620.01.T01">
    <property type="protein sequence ID" value="TuG1812G0300003620.01.T01"/>
    <property type="gene ID" value="TuG1812G0300003620.01"/>
</dbReference>
<evidence type="ECO:0000313" key="2">
    <source>
        <dbReference type="EnsemblPlants" id="TuG1812G0300003620.01.T01"/>
    </source>
</evidence>
<dbReference type="Proteomes" id="UP000015106">
    <property type="component" value="Chromosome 3"/>
</dbReference>
<reference evidence="3" key="1">
    <citation type="journal article" date="2013" name="Nature">
        <title>Draft genome of the wheat A-genome progenitor Triticum urartu.</title>
        <authorList>
            <person name="Ling H.Q."/>
            <person name="Zhao S."/>
            <person name="Liu D."/>
            <person name="Wang J."/>
            <person name="Sun H."/>
            <person name="Zhang C."/>
            <person name="Fan H."/>
            <person name="Li D."/>
            <person name="Dong L."/>
            <person name="Tao Y."/>
            <person name="Gao C."/>
            <person name="Wu H."/>
            <person name="Li Y."/>
            <person name="Cui Y."/>
            <person name="Guo X."/>
            <person name="Zheng S."/>
            <person name="Wang B."/>
            <person name="Yu K."/>
            <person name="Liang Q."/>
            <person name="Yang W."/>
            <person name="Lou X."/>
            <person name="Chen J."/>
            <person name="Feng M."/>
            <person name="Jian J."/>
            <person name="Zhang X."/>
            <person name="Luo G."/>
            <person name="Jiang Y."/>
            <person name="Liu J."/>
            <person name="Wang Z."/>
            <person name="Sha Y."/>
            <person name="Zhang B."/>
            <person name="Wu H."/>
            <person name="Tang D."/>
            <person name="Shen Q."/>
            <person name="Xue P."/>
            <person name="Zou S."/>
            <person name="Wang X."/>
            <person name="Liu X."/>
            <person name="Wang F."/>
            <person name="Yang Y."/>
            <person name="An X."/>
            <person name="Dong Z."/>
            <person name="Zhang K."/>
            <person name="Zhang X."/>
            <person name="Luo M.C."/>
            <person name="Dvorak J."/>
            <person name="Tong Y."/>
            <person name="Wang J."/>
            <person name="Yang H."/>
            <person name="Li Z."/>
            <person name="Wang D."/>
            <person name="Zhang A."/>
            <person name="Wang J."/>
        </authorList>
    </citation>
    <scope>NUCLEOTIDE SEQUENCE</scope>
    <source>
        <strain evidence="3">cv. G1812</strain>
    </source>
</reference>
<evidence type="ECO:0000313" key="3">
    <source>
        <dbReference type="Proteomes" id="UP000015106"/>
    </source>
</evidence>
<reference evidence="2" key="2">
    <citation type="submission" date="2018-03" db="EMBL/GenBank/DDBJ databases">
        <title>The Triticum urartu genome reveals the dynamic nature of wheat genome evolution.</title>
        <authorList>
            <person name="Ling H."/>
            <person name="Ma B."/>
            <person name="Shi X."/>
            <person name="Liu H."/>
            <person name="Dong L."/>
            <person name="Sun H."/>
            <person name="Cao Y."/>
            <person name="Gao Q."/>
            <person name="Zheng S."/>
            <person name="Li Y."/>
            <person name="Yu Y."/>
            <person name="Du H."/>
            <person name="Qi M."/>
            <person name="Li Y."/>
            <person name="Yu H."/>
            <person name="Cui Y."/>
            <person name="Wang N."/>
            <person name="Chen C."/>
            <person name="Wu H."/>
            <person name="Zhao Y."/>
            <person name="Zhang J."/>
            <person name="Li Y."/>
            <person name="Zhou W."/>
            <person name="Zhang B."/>
            <person name="Hu W."/>
            <person name="Eijk M."/>
            <person name="Tang J."/>
            <person name="Witsenboer H."/>
            <person name="Zhao S."/>
            <person name="Li Z."/>
            <person name="Zhang A."/>
            <person name="Wang D."/>
            <person name="Liang C."/>
        </authorList>
    </citation>
    <scope>NUCLEOTIDE SEQUENCE [LARGE SCALE GENOMIC DNA]</scope>
    <source>
        <strain evidence="2">cv. G1812</strain>
    </source>
</reference>
<dbReference type="EnsemblPlants" id="TuG1812G0300003620.01.T02">
    <property type="protein sequence ID" value="TuG1812G0300003620.01.T02"/>
    <property type="gene ID" value="TuG1812G0300003620.01"/>
</dbReference>
<keyword evidence="3" id="KW-1185">Reference proteome</keyword>
<name>A0A8R7TXR5_TRIUA</name>
<organism evidence="2 3">
    <name type="scientific">Triticum urartu</name>
    <name type="common">Red wild einkorn</name>
    <name type="synonym">Crithodium urartu</name>
    <dbReference type="NCBI Taxonomy" id="4572"/>
    <lineage>
        <taxon>Eukaryota</taxon>
        <taxon>Viridiplantae</taxon>
        <taxon>Streptophyta</taxon>
        <taxon>Embryophyta</taxon>
        <taxon>Tracheophyta</taxon>
        <taxon>Spermatophyta</taxon>
        <taxon>Magnoliopsida</taxon>
        <taxon>Liliopsida</taxon>
        <taxon>Poales</taxon>
        <taxon>Poaceae</taxon>
        <taxon>BOP clade</taxon>
        <taxon>Pooideae</taxon>
        <taxon>Triticodae</taxon>
        <taxon>Triticeae</taxon>
        <taxon>Triticinae</taxon>
        <taxon>Triticum</taxon>
    </lineage>
</organism>
<evidence type="ECO:0000256" key="1">
    <source>
        <dbReference type="SAM" id="MobiDB-lite"/>
    </source>
</evidence>
<feature type="region of interest" description="Disordered" evidence="1">
    <location>
        <begin position="1"/>
        <end position="30"/>
    </location>
</feature>
<dbReference type="EnsemblPlants" id="TuG1812G0300003620.01.T01">
    <property type="protein sequence ID" value="TuG1812G0300003620.01.T01"/>
    <property type="gene ID" value="TuG1812G0300003620.01"/>
</dbReference>
<feature type="compositionally biased region" description="Low complexity" evidence="1">
    <location>
        <begin position="15"/>
        <end position="24"/>
    </location>
</feature>
<dbReference type="AlphaFoldDB" id="A0A8R7TXR5"/>